<dbReference type="WBParaSite" id="TCNE_0000445101-mRNA-1">
    <property type="protein sequence ID" value="TCNE_0000445101-mRNA-1"/>
    <property type="gene ID" value="TCNE_0000445101"/>
</dbReference>
<dbReference type="AlphaFoldDB" id="A0A183U7I1"/>
<proteinExistence type="predicted"/>
<organism evidence="1 2">
    <name type="scientific">Toxocara canis</name>
    <name type="common">Canine roundworm</name>
    <dbReference type="NCBI Taxonomy" id="6265"/>
    <lineage>
        <taxon>Eukaryota</taxon>
        <taxon>Metazoa</taxon>
        <taxon>Ecdysozoa</taxon>
        <taxon>Nematoda</taxon>
        <taxon>Chromadorea</taxon>
        <taxon>Rhabditida</taxon>
        <taxon>Spirurina</taxon>
        <taxon>Ascaridomorpha</taxon>
        <taxon>Ascaridoidea</taxon>
        <taxon>Toxocaridae</taxon>
        <taxon>Toxocara</taxon>
    </lineage>
</organism>
<reference evidence="2" key="1">
    <citation type="submission" date="2016-06" db="UniProtKB">
        <authorList>
            <consortium name="WormBaseParasite"/>
        </authorList>
    </citation>
    <scope>IDENTIFICATION</scope>
</reference>
<protein>
    <submittedName>
        <fullName evidence="2">Protein muscleblind</fullName>
    </submittedName>
</protein>
<name>A0A183U7I1_TOXCA</name>
<accession>A0A183U7I1</accession>
<sequence>LARVGGPPSVGDYMIYPTPPSVDATQSQPFSPQNILVQSNGASTMYPPNAAPFMMQPFATAAANLCHTLPPQLLPATVVQDMECSENLITVKKEVDDEEERIEKKPV</sequence>
<dbReference type="Proteomes" id="UP000050794">
    <property type="component" value="Unassembled WGS sequence"/>
</dbReference>
<evidence type="ECO:0000313" key="1">
    <source>
        <dbReference type="Proteomes" id="UP000050794"/>
    </source>
</evidence>
<evidence type="ECO:0000313" key="2">
    <source>
        <dbReference type="WBParaSite" id="TCNE_0000445101-mRNA-1"/>
    </source>
</evidence>
<keyword evidence="1" id="KW-1185">Reference proteome</keyword>